<dbReference type="Gene3D" id="3.20.20.410">
    <property type="entry name" value="Protein of unknown function UPF0759"/>
    <property type="match status" value="1"/>
</dbReference>
<protein>
    <submittedName>
        <fullName evidence="1">Uncharacterized conserved protein YecE, DUF72 family</fullName>
    </submittedName>
</protein>
<keyword evidence="2" id="KW-1185">Reference proteome</keyword>
<evidence type="ECO:0000313" key="1">
    <source>
        <dbReference type="EMBL" id="SFB85273.1"/>
    </source>
</evidence>
<proteinExistence type="predicted"/>
<dbReference type="SUPFAM" id="SSF117396">
    <property type="entry name" value="TM1631-like"/>
    <property type="match status" value="1"/>
</dbReference>
<dbReference type="Pfam" id="PF01904">
    <property type="entry name" value="DUF72"/>
    <property type="match status" value="1"/>
</dbReference>
<name>A0A1I1EK45_9SPHI</name>
<dbReference type="InterPro" id="IPR036520">
    <property type="entry name" value="UPF0759_sf"/>
</dbReference>
<organism evidence="1 2">
    <name type="scientific">Parapedobacter composti</name>
    <dbReference type="NCBI Taxonomy" id="623281"/>
    <lineage>
        <taxon>Bacteria</taxon>
        <taxon>Pseudomonadati</taxon>
        <taxon>Bacteroidota</taxon>
        <taxon>Sphingobacteriia</taxon>
        <taxon>Sphingobacteriales</taxon>
        <taxon>Sphingobacteriaceae</taxon>
        <taxon>Parapedobacter</taxon>
    </lineage>
</organism>
<gene>
    <name evidence="1" type="ORF">SAMN05421747_101519</name>
</gene>
<dbReference type="RefSeq" id="WP_090970711.1">
    <property type="nucleotide sequence ID" value="NZ_FOLL01000001.1"/>
</dbReference>
<dbReference type="STRING" id="623281.SAMN05421747_101519"/>
<dbReference type="Proteomes" id="UP000199577">
    <property type="component" value="Unassembled WGS sequence"/>
</dbReference>
<dbReference type="EMBL" id="FOLL01000001">
    <property type="protein sequence ID" value="SFB85273.1"/>
    <property type="molecule type" value="Genomic_DNA"/>
</dbReference>
<dbReference type="PANTHER" id="PTHR30348:SF4">
    <property type="entry name" value="DUF72 DOMAIN-CONTAINING PROTEIN"/>
    <property type="match status" value="1"/>
</dbReference>
<dbReference type="AlphaFoldDB" id="A0A1I1EK45"/>
<dbReference type="OrthoDB" id="9780310at2"/>
<dbReference type="PANTHER" id="PTHR30348">
    <property type="entry name" value="UNCHARACTERIZED PROTEIN YECE"/>
    <property type="match status" value="1"/>
</dbReference>
<evidence type="ECO:0000313" key="2">
    <source>
        <dbReference type="Proteomes" id="UP000199577"/>
    </source>
</evidence>
<sequence length="245" mass="28498">MPRNGTVHIGTSGWHYRHWKGVFYPEGLKDADQLAYYTRSFATVELNNPFYRVPLETTFEKWKATAPRDFLFSVKANRRITHYSKLGGIAEFTDGFIQRAARLGRKLGPILFQLPPFWTVHTQRLATFITTLPRGHRYVFEFRNHSWYIPEVYDILSRHNCAFCIYELAGHLSPIEITADFVYVRLHGPGEKYQGSYSDTALAGWAEHCHQWRKAGKDVFFYFDNDQHAYAVDNAKKLIELTALP</sequence>
<dbReference type="InterPro" id="IPR002763">
    <property type="entry name" value="DUF72"/>
</dbReference>
<accession>A0A1I1EK45</accession>
<reference evidence="1 2" key="1">
    <citation type="submission" date="2016-10" db="EMBL/GenBank/DDBJ databases">
        <authorList>
            <person name="de Groot N.N."/>
        </authorList>
    </citation>
    <scope>NUCLEOTIDE SEQUENCE [LARGE SCALE GENOMIC DNA]</scope>
    <source>
        <strain evidence="1 2">DSM 22900</strain>
    </source>
</reference>